<keyword evidence="2 4" id="KW-0560">Oxidoreductase</keyword>
<evidence type="ECO:0000313" key="7">
    <source>
        <dbReference type="Proteomes" id="UP000237647"/>
    </source>
</evidence>
<evidence type="ECO:0000313" key="6">
    <source>
        <dbReference type="EMBL" id="PRY62766.1"/>
    </source>
</evidence>
<dbReference type="EMBL" id="PVTK01000010">
    <property type="protein sequence ID" value="PRY62766.1"/>
    <property type="molecule type" value="Genomic_DNA"/>
</dbReference>
<dbReference type="Gene3D" id="3.40.309.10">
    <property type="entry name" value="Aldehyde Dehydrogenase, Chain A, domain 2"/>
    <property type="match status" value="1"/>
</dbReference>
<gene>
    <name evidence="6" type="ORF">B0H98_11054</name>
</gene>
<feature type="domain" description="Aldehyde dehydrogenase" evidence="5">
    <location>
        <begin position="20"/>
        <end position="477"/>
    </location>
</feature>
<comment type="similarity">
    <text evidence="1 4">Belongs to the aldehyde dehydrogenase family.</text>
</comment>
<dbReference type="CDD" id="cd07103">
    <property type="entry name" value="ALDH_F5_SSADH_GabD"/>
    <property type="match status" value="1"/>
</dbReference>
<dbReference type="GO" id="GO:0009450">
    <property type="term" value="P:gamma-aminobutyric acid catabolic process"/>
    <property type="evidence" value="ECO:0007669"/>
    <property type="project" value="InterPro"/>
</dbReference>
<dbReference type="Pfam" id="PF00171">
    <property type="entry name" value="Aldedh"/>
    <property type="match status" value="1"/>
</dbReference>
<dbReference type="FunFam" id="3.40.605.10:FF:000005">
    <property type="entry name" value="Succinate-semialdehyde dehydrogenase I"/>
    <property type="match status" value="1"/>
</dbReference>
<dbReference type="InterPro" id="IPR029510">
    <property type="entry name" value="Ald_DH_CS_GLU"/>
</dbReference>
<dbReference type="InterPro" id="IPR016160">
    <property type="entry name" value="Ald_DH_CS_CYS"/>
</dbReference>
<dbReference type="GO" id="GO:0004777">
    <property type="term" value="F:succinate-semialdehyde dehydrogenase (NAD+) activity"/>
    <property type="evidence" value="ECO:0007669"/>
    <property type="project" value="TreeGrafter"/>
</dbReference>
<sequence>MLNLKDAALQREACLVGGEWVGADDNGFDDVTNPADGSVIGRIPRLGEAETLRAIDAAEEALPAWQALTAKARGALLRRWHDLLLEHQEDLAALMTAEQGKPLAESRGEIGFAASFFEWFAEEGRRTYGDVIPTPQSDRRLLVVKQPVGVCAAITPWNFPAAMIARKAGPALAAGCTIVIKPAGQTPYSALAMAELAMRAGIPAGVVNVVTGEARAIGKAMTESPKVRKLSFTGSTAIGKMLLKQSADTVKKVSMELGGNAPFIVFNDADLEKAVEGVMQAKFRNAGQTCVCANRIFVQAGIHDAFTERLAEEVAKLKVGPGNEEGVHVGPMIDAPAADKVLEQLEDALAKGGKLLLGGQRQNGNFLTPAVITGATPQMACFGEETFGPLAPVFRFESEGEVIALANATEYGLAAYCYTRDLGRAWRMSEALEYGMVGINNGHVSTCEAPFGGIKQSGLGREGSYLGIEDYLETKYINMAIE</sequence>
<evidence type="ECO:0000256" key="4">
    <source>
        <dbReference type="RuleBase" id="RU003345"/>
    </source>
</evidence>
<name>A0A2T0UXW4_9GAMM</name>
<dbReference type="InterPro" id="IPR015590">
    <property type="entry name" value="Aldehyde_DH_dom"/>
</dbReference>
<comment type="caution">
    <text evidence="6">The sequence shown here is derived from an EMBL/GenBank/DDBJ whole genome shotgun (WGS) entry which is preliminary data.</text>
</comment>
<accession>A0A2T0UXW4</accession>
<evidence type="ECO:0000259" key="5">
    <source>
        <dbReference type="Pfam" id="PF00171"/>
    </source>
</evidence>
<dbReference type="PANTHER" id="PTHR43353">
    <property type="entry name" value="SUCCINATE-SEMIALDEHYDE DEHYDROGENASE, MITOCHONDRIAL"/>
    <property type="match status" value="1"/>
</dbReference>
<dbReference type="AlphaFoldDB" id="A0A2T0UXW4"/>
<keyword evidence="7" id="KW-1185">Reference proteome</keyword>
<dbReference type="NCBIfam" id="TIGR01780">
    <property type="entry name" value="SSADH"/>
    <property type="match status" value="1"/>
</dbReference>
<dbReference type="FunFam" id="3.40.309.10:FF:000004">
    <property type="entry name" value="Succinate-semialdehyde dehydrogenase I"/>
    <property type="match status" value="1"/>
</dbReference>
<proteinExistence type="inferred from homology"/>
<dbReference type="InterPro" id="IPR050740">
    <property type="entry name" value="Aldehyde_DH_Superfamily"/>
</dbReference>
<dbReference type="InterPro" id="IPR010102">
    <property type="entry name" value="Succ_semiAld_DH"/>
</dbReference>
<reference evidence="6 7" key="1">
    <citation type="submission" date="2018-03" db="EMBL/GenBank/DDBJ databases">
        <title>Genomic Encyclopedia of Type Strains, Phase III (KMG-III): the genomes of soil and plant-associated and newly described type strains.</title>
        <authorList>
            <person name="Whitman W."/>
        </authorList>
    </citation>
    <scope>NUCLEOTIDE SEQUENCE [LARGE SCALE GENOMIC DNA]</scope>
    <source>
        <strain evidence="6 7">CGMCC 1.12152</strain>
    </source>
</reference>
<dbReference type="OrthoDB" id="9812625at2"/>
<dbReference type="InterPro" id="IPR016162">
    <property type="entry name" value="Ald_DH_N"/>
</dbReference>
<evidence type="ECO:0000256" key="3">
    <source>
        <dbReference type="PROSITE-ProRule" id="PRU10007"/>
    </source>
</evidence>
<feature type="active site" evidence="3">
    <location>
        <position position="256"/>
    </location>
</feature>
<dbReference type="InterPro" id="IPR016161">
    <property type="entry name" value="Ald_DH/histidinol_DH"/>
</dbReference>
<dbReference type="Proteomes" id="UP000237647">
    <property type="component" value="Unassembled WGS sequence"/>
</dbReference>
<dbReference type="InterPro" id="IPR016163">
    <property type="entry name" value="Ald_DH_C"/>
</dbReference>
<evidence type="ECO:0000256" key="2">
    <source>
        <dbReference type="ARBA" id="ARBA00023002"/>
    </source>
</evidence>
<dbReference type="PANTHER" id="PTHR43353:SF5">
    <property type="entry name" value="SUCCINATE-SEMIALDEHYDE DEHYDROGENASE, MITOCHONDRIAL"/>
    <property type="match status" value="1"/>
</dbReference>
<dbReference type="RefSeq" id="WP_106375867.1">
    <property type="nucleotide sequence ID" value="NZ_PVTK01000010.1"/>
</dbReference>
<dbReference type="Gene3D" id="3.40.605.10">
    <property type="entry name" value="Aldehyde Dehydrogenase, Chain A, domain 1"/>
    <property type="match status" value="1"/>
</dbReference>
<dbReference type="SUPFAM" id="SSF53720">
    <property type="entry name" value="ALDH-like"/>
    <property type="match status" value="1"/>
</dbReference>
<protein>
    <submittedName>
        <fullName evidence="6">Succinate-semialdehyde dehydrogenase/glutarate-semialdehyde dehydrogenase</fullName>
    </submittedName>
</protein>
<organism evidence="6 7">
    <name type="scientific">Vreelandella songnenensis</name>
    <dbReference type="NCBI Taxonomy" id="1176243"/>
    <lineage>
        <taxon>Bacteria</taxon>
        <taxon>Pseudomonadati</taxon>
        <taxon>Pseudomonadota</taxon>
        <taxon>Gammaproteobacteria</taxon>
        <taxon>Oceanospirillales</taxon>
        <taxon>Halomonadaceae</taxon>
        <taxon>Vreelandella</taxon>
    </lineage>
</organism>
<evidence type="ECO:0000256" key="1">
    <source>
        <dbReference type="ARBA" id="ARBA00009986"/>
    </source>
</evidence>
<dbReference type="PROSITE" id="PS00070">
    <property type="entry name" value="ALDEHYDE_DEHYDR_CYS"/>
    <property type="match status" value="1"/>
</dbReference>
<dbReference type="PROSITE" id="PS00687">
    <property type="entry name" value="ALDEHYDE_DEHYDR_GLU"/>
    <property type="match status" value="1"/>
</dbReference>